<keyword evidence="6" id="KW-0808">Transferase</keyword>
<evidence type="ECO:0000256" key="5">
    <source>
        <dbReference type="ARBA" id="ARBA00022553"/>
    </source>
</evidence>
<dbReference type="GO" id="GO:0016301">
    <property type="term" value="F:kinase activity"/>
    <property type="evidence" value="ECO:0007669"/>
    <property type="project" value="UniProtKB-KW"/>
</dbReference>
<dbReference type="InterPro" id="IPR050980">
    <property type="entry name" value="2C_sensor_his_kinase"/>
</dbReference>
<comment type="catalytic activity">
    <reaction evidence="1">
        <text>ATP + protein L-histidine = ADP + protein N-phospho-L-histidine.</text>
        <dbReference type="EC" id="2.7.13.3"/>
    </reaction>
</comment>
<dbReference type="SUPFAM" id="SSF47384">
    <property type="entry name" value="Homodimeric domain of signal transducing histidine kinase"/>
    <property type="match status" value="1"/>
</dbReference>
<feature type="transmembrane region" description="Helical" evidence="10">
    <location>
        <begin position="12"/>
        <end position="36"/>
    </location>
</feature>
<dbReference type="InterPro" id="IPR004358">
    <property type="entry name" value="Sig_transdc_His_kin-like_C"/>
</dbReference>
<evidence type="ECO:0000259" key="11">
    <source>
        <dbReference type="PROSITE" id="PS50109"/>
    </source>
</evidence>
<dbReference type="Proteomes" id="UP001549076">
    <property type="component" value="Unassembled WGS sequence"/>
</dbReference>
<dbReference type="Pfam" id="PF02518">
    <property type="entry name" value="HATPase_c"/>
    <property type="match status" value="1"/>
</dbReference>
<keyword evidence="13" id="KW-1185">Reference proteome</keyword>
<organism evidence="12 13">
    <name type="scientific">Aquamicrobium terrae</name>
    <dbReference type="NCBI Taxonomy" id="1324945"/>
    <lineage>
        <taxon>Bacteria</taxon>
        <taxon>Pseudomonadati</taxon>
        <taxon>Pseudomonadota</taxon>
        <taxon>Alphaproteobacteria</taxon>
        <taxon>Hyphomicrobiales</taxon>
        <taxon>Phyllobacteriaceae</taxon>
        <taxon>Aquamicrobium</taxon>
    </lineage>
</organism>
<comment type="caution">
    <text evidence="12">The sequence shown here is derived from an EMBL/GenBank/DDBJ whole genome shotgun (WGS) entry which is preliminary data.</text>
</comment>
<dbReference type="EMBL" id="JBEPML010000003">
    <property type="protein sequence ID" value="MET3791035.1"/>
    <property type="molecule type" value="Genomic_DNA"/>
</dbReference>
<keyword evidence="8" id="KW-0902">Two-component regulatory system</keyword>
<dbReference type="Gene3D" id="1.10.287.130">
    <property type="match status" value="1"/>
</dbReference>
<dbReference type="SMART" id="SM00388">
    <property type="entry name" value="HisKA"/>
    <property type="match status" value="1"/>
</dbReference>
<dbReference type="Pfam" id="PF00512">
    <property type="entry name" value="HisKA"/>
    <property type="match status" value="1"/>
</dbReference>
<evidence type="ECO:0000256" key="9">
    <source>
        <dbReference type="ARBA" id="ARBA00023026"/>
    </source>
</evidence>
<name>A0ABV2MW45_9HYPH</name>
<dbReference type="PANTHER" id="PTHR44936">
    <property type="entry name" value="SENSOR PROTEIN CREC"/>
    <property type="match status" value="1"/>
</dbReference>
<dbReference type="RefSeq" id="WP_354193296.1">
    <property type="nucleotide sequence ID" value="NZ_JBEPML010000003.1"/>
</dbReference>
<keyword evidence="7 12" id="KW-0418">Kinase</keyword>
<proteinExistence type="predicted"/>
<reference evidence="12 13" key="1">
    <citation type="submission" date="2024-06" db="EMBL/GenBank/DDBJ databases">
        <title>Genomic Encyclopedia of Type Strains, Phase IV (KMG-IV): sequencing the most valuable type-strain genomes for metagenomic binning, comparative biology and taxonomic classification.</title>
        <authorList>
            <person name="Goeker M."/>
        </authorList>
    </citation>
    <scope>NUCLEOTIDE SEQUENCE [LARGE SCALE GENOMIC DNA]</scope>
    <source>
        <strain evidence="12 13">DSM 27865</strain>
    </source>
</reference>
<feature type="transmembrane region" description="Helical" evidence="10">
    <location>
        <begin position="169"/>
        <end position="190"/>
    </location>
</feature>
<evidence type="ECO:0000256" key="8">
    <source>
        <dbReference type="ARBA" id="ARBA00023012"/>
    </source>
</evidence>
<dbReference type="PROSITE" id="PS50109">
    <property type="entry name" value="HIS_KIN"/>
    <property type="match status" value="1"/>
</dbReference>
<keyword evidence="9" id="KW-0843">Virulence</keyword>
<keyword evidence="4" id="KW-1003">Cell membrane</keyword>
<dbReference type="InterPro" id="IPR036890">
    <property type="entry name" value="HATPase_C_sf"/>
</dbReference>
<comment type="subcellular location">
    <subcellularLocation>
        <location evidence="2">Cell membrane</location>
        <topology evidence="2">Multi-pass membrane protein</topology>
    </subcellularLocation>
</comment>
<gene>
    <name evidence="12" type="ORF">ABID37_001238</name>
</gene>
<dbReference type="InterPro" id="IPR036097">
    <property type="entry name" value="HisK_dim/P_sf"/>
</dbReference>
<dbReference type="PANTHER" id="PTHR44936:SF9">
    <property type="entry name" value="SENSOR PROTEIN CREC"/>
    <property type="match status" value="1"/>
</dbReference>
<evidence type="ECO:0000256" key="10">
    <source>
        <dbReference type="SAM" id="Phobius"/>
    </source>
</evidence>
<feature type="domain" description="Histidine kinase" evidence="11">
    <location>
        <begin position="266"/>
        <end position="468"/>
    </location>
</feature>
<dbReference type="InterPro" id="IPR005467">
    <property type="entry name" value="His_kinase_dom"/>
</dbReference>
<keyword evidence="10" id="KW-1133">Transmembrane helix</keyword>
<evidence type="ECO:0000256" key="2">
    <source>
        <dbReference type="ARBA" id="ARBA00004651"/>
    </source>
</evidence>
<dbReference type="PRINTS" id="PR00344">
    <property type="entry name" value="BCTRLSENSOR"/>
</dbReference>
<evidence type="ECO:0000256" key="4">
    <source>
        <dbReference type="ARBA" id="ARBA00022475"/>
    </source>
</evidence>
<accession>A0ABV2MW45</accession>
<dbReference type="InterPro" id="IPR003594">
    <property type="entry name" value="HATPase_dom"/>
</dbReference>
<keyword evidence="5" id="KW-0597">Phosphoprotein</keyword>
<protein>
    <recommendedName>
        <fullName evidence="3">histidine kinase</fullName>
        <ecNumber evidence="3">2.7.13.3</ecNumber>
    </recommendedName>
</protein>
<keyword evidence="10" id="KW-0812">Transmembrane</keyword>
<dbReference type="Gene3D" id="3.30.565.10">
    <property type="entry name" value="Histidine kinase-like ATPase, C-terminal domain"/>
    <property type="match status" value="1"/>
</dbReference>
<dbReference type="EC" id="2.7.13.3" evidence="3"/>
<evidence type="ECO:0000256" key="7">
    <source>
        <dbReference type="ARBA" id="ARBA00022777"/>
    </source>
</evidence>
<evidence type="ECO:0000256" key="1">
    <source>
        <dbReference type="ARBA" id="ARBA00000085"/>
    </source>
</evidence>
<evidence type="ECO:0000256" key="3">
    <source>
        <dbReference type="ARBA" id="ARBA00012438"/>
    </source>
</evidence>
<evidence type="ECO:0000256" key="6">
    <source>
        <dbReference type="ARBA" id="ARBA00022679"/>
    </source>
</evidence>
<dbReference type="InterPro" id="IPR003661">
    <property type="entry name" value="HisK_dim/P_dom"/>
</dbReference>
<evidence type="ECO:0000313" key="13">
    <source>
        <dbReference type="Proteomes" id="UP001549076"/>
    </source>
</evidence>
<dbReference type="CDD" id="cd00082">
    <property type="entry name" value="HisKA"/>
    <property type="match status" value="1"/>
</dbReference>
<sequence>MRARAFTVPVTVRLPLIAAIMIFVAAVASTQTAIFFMSRQADRQLETMGHVYLDGLSAALLPHVIGKDADGIRATLRQALEFHEGVVDRRLTFIDTRNGSIIEALRPEVEPGPPLPAELSAGASGFIKSDNGAIWIWRPLVADNGNQLGTVAANIDIATFDAERWAIRWFLLLSDLLFSGACAVIGFFMVRGMQRPMAVVAHHLYDAALGMLKPIEPHEMPADDVQAERMILAFNAMANAANEREGLIAHLAGQQREADLGRLTATIAHEIRNPLGGMRTAISTLRRFGDREKPRGEAVEFLERGVAALEHVVDATLENYRARPEWRPLSRQDFEDLRLLVDADGRSRGVSVALNVDVPETIAVAALDVRQILLNLLLNAVRASSKGGNVKLTARVRSRELIVTVEDEGSGLDRRLAHAIERGNLATEGPGLGVAVVIRLVERLQGRVAIESAPGSGTSITLHIPLQNRSATT</sequence>
<keyword evidence="10" id="KW-0472">Membrane</keyword>
<dbReference type="SMART" id="SM00387">
    <property type="entry name" value="HATPase_c"/>
    <property type="match status" value="1"/>
</dbReference>
<evidence type="ECO:0000313" key="12">
    <source>
        <dbReference type="EMBL" id="MET3791035.1"/>
    </source>
</evidence>
<dbReference type="SUPFAM" id="SSF55874">
    <property type="entry name" value="ATPase domain of HSP90 chaperone/DNA topoisomerase II/histidine kinase"/>
    <property type="match status" value="1"/>
</dbReference>